<name>A0A8R1TKU0_ONCVO</name>
<dbReference type="EnsemblMetazoa" id="OVOC11350.1">
    <property type="protein sequence ID" value="OVOC11350.1"/>
    <property type="gene ID" value="WBGene00248159"/>
</dbReference>
<feature type="transmembrane region" description="Helical" evidence="1">
    <location>
        <begin position="31"/>
        <end position="52"/>
    </location>
</feature>
<keyword evidence="1" id="KW-1133">Transmembrane helix</keyword>
<proteinExistence type="predicted"/>
<sequence length="84" mass="9373">MRKNEAMAAPTPGLSVIQFSRQENLSMPRDYCITLWIASVTISALSMVFVVFCTTIDNKTDLFEIVIPAVTNKSSENLIEISEM</sequence>
<evidence type="ECO:0000313" key="3">
    <source>
        <dbReference type="Proteomes" id="UP000024404"/>
    </source>
</evidence>
<dbReference type="EMBL" id="CMVM020000356">
    <property type="status" value="NOT_ANNOTATED_CDS"/>
    <property type="molecule type" value="Genomic_DNA"/>
</dbReference>
<keyword evidence="3" id="KW-1185">Reference proteome</keyword>
<reference evidence="3" key="1">
    <citation type="submission" date="2013-10" db="EMBL/GenBank/DDBJ databases">
        <title>Genome sequencing of Onchocerca volvulus.</title>
        <authorList>
            <person name="Cotton J."/>
            <person name="Tsai J."/>
            <person name="Stanley E."/>
            <person name="Tracey A."/>
            <person name="Holroyd N."/>
            <person name="Lustigman S."/>
            <person name="Berriman M."/>
        </authorList>
    </citation>
    <scope>NUCLEOTIDE SEQUENCE</scope>
</reference>
<dbReference type="Proteomes" id="UP000024404">
    <property type="component" value="Unassembled WGS sequence"/>
</dbReference>
<dbReference type="AlphaFoldDB" id="A0A8R1TKU0"/>
<evidence type="ECO:0000256" key="1">
    <source>
        <dbReference type="SAM" id="Phobius"/>
    </source>
</evidence>
<reference evidence="2" key="2">
    <citation type="submission" date="2022-06" db="UniProtKB">
        <authorList>
            <consortium name="EnsemblMetazoa"/>
        </authorList>
    </citation>
    <scope>IDENTIFICATION</scope>
</reference>
<evidence type="ECO:0000313" key="2">
    <source>
        <dbReference type="EnsemblMetazoa" id="OVOC11350.1"/>
    </source>
</evidence>
<organism evidence="2 3">
    <name type="scientific">Onchocerca volvulus</name>
    <dbReference type="NCBI Taxonomy" id="6282"/>
    <lineage>
        <taxon>Eukaryota</taxon>
        <taxon>Metazoa</taxon>
        <taxon>Ecdysozoa</taxon>
        <taxon>Nematoda</taxon>
        <taxon>Chromadorea</taxon>
        <taxon>Rhabditida</taxon>
        <taxon>Spirurina</taxon>
        <taxon>Spiruromorpha</taxon>
        <taxon>Filarioidea</taxon>
        <taxon>Onchocercidae</taxon>
        <taxon>Onchocerca</taxon>
    </lineage>
</organism>
<keyword evidence="1" id="KW-0812">Transmembrane</keyword>
<keyword evidence="1" id="KW-0472">Membrane</keyword>
<accession>A0A8R1TKU0</accession>
<protein>
    <submittedName>
        <fullName evidence="2">Uncharacterized protein</fullName>
    </submittedName>
</protein>